<dbReference type="PANTHER" id="PTHR43394:SF1">
    <property type="entry name" value="ATP-BINDING CASSETTE SUB-FAMILY B MEMBER 10, MITOCHONDRIAL"/>
    <property type="match status" value="1"/>
</dbReference>
<dbReference type="PROSITE" id="PS50893">
    <property type="entry name" value="ABC_TRANSPORTER_2"/>
    <property type="match status" value="1"/>
</dbReference>
<keyword evidence="8" id="KW-0067">ATP-binding</keyword>
<keyword evidence="4 12" id="KW-0812">Transmembrane</keyword>
<dbReference type="SMART" id="SM00100">
    <property type="entry name" value="cNMP"/>
    <property type="match status" value="1"/>
</dbReference>
<dbReference type="GO" id="GO:0030256">
    <property type="term" value="C:type I protein secretion system complex"/>
    <property type="evidence" value="ECO:0007669"/>
    <property type="project" value="InterPro"/>
</dbReference>
<keyword evidence="5" id="KW-0547">Nucleotide-binding</keyword>
<dbReference type="Pfam" id="PF00664">
    <property type="entry name" value="ABC_membrane"/>
    <property type="match status" value="1"/>
</dbReference>
<dbReference type="InterPro" id="IPR017871">
    <property type="entry name" value="ABC_transporter-like_CS"/>
</dbReference>
<evidence type="ECO:0000256" key="5">
    <source>
        <dbReference type="ARBA" id="ARBA00022741"/>
    </source>
</evidence>
<evidence type="ECO:0000313" key="17">
    <source>
        <dbReference type="EMBL" id="EDX70904.1"/>
    </source>
</evidence>
<keyword evidence="7" id="KW-0645">Protease</keyword>
<keyword evidence="7" id="KW-0788">Thiol protease</keyword>
<dbReference type="GO" id="GO:0005524">
    <property type="term" value="F:ATP binding"/>
    <property type="evidence" value="ECO:0007669"/>
    <property type="project" value="UniProtKB-KW"/>
</dbReference>
<protein>
    <submittedName>
        <fullName evidence="17">Type I secretion system ATPase subfamily, putative</fullName>
    </submittedName>
</protein>
<evidence type="ECO:0000259" key="16">
    <source>
        <dbReference type="PROSITE" id="PS50990"/>
    </source>
</evidence>
<dbReference type="STRING" id="118168.MC7420_8114"/>
<dbReference type="SMART" id="SM00382">
    <property type="entry name" value="AAA"/>
    <property type="match status" value="1"/>
</dbReference>
<feature type="domain" description="Peptidase C39" evidence="16">
    <location>
        <begin position="313"/>
        <end position="435"/>
    </location>
</feature>
<dbReference type="AlphaFoldDB" id="B4W4K8"/>
<dbReference type="Gene3D" id="3.40.50.300">
    <property type="entry name" value="P-loop containing nucleotide triphosphate hydrolases"/>
    <property type="match status" value="1"/>
</dbReference>
<feature type="domain" description="ABC transmembrane type-1" evidence="15">
    <location>
        <begin position="473"/>
        <end position="754"/>
    </location>
</feature>
<dbReference type="GO" id="GO:0006508">
    <property type="term" value="P:proteolysis"/>
    <property type="evidence" value="ECO:0007669"/>
    <property type="project" value="InterPro"/>
</dbReference>
<dbReference type="Proteomes" id="UP000003835">
    <property type="component" value="Unassembled WGS sequence"/>
</dbReference>
<comment type="subcellular location">
    <subcellularLocation>
        <location evidence="1">Cell membrane</location>
        <topology evidence="1">Multi-pass membrane protein</topology>
    </subcellularLocation>
</comment>
<feature type="transmembrane region" description="Helical" evidence="12">
    <location>
        <begin position="509"/>
        <end position="533"/>
    </location>
</feature>
<dbReference type="InterPro" id="IPR005074">
    <property type="entry name" value="Peptidase_C39"/>
</dbReference>
<evidence type="ECO:0000313" key="18">
    <source>
        <dbReference type="Proteomes" id="UP000003835"/>
    </source>
</evidence>
<dbReference type="InterPro" id="IPR003439">
    <property type="entry name" value="ABC_transporter-like_ATP-bd"/>
</dbReference>
<feature type="transmembrane region" description="Helical" evidence="12">
    <location>
        <begin position="582"/>
        <end position="607"/>
    </location>
</feature>
<proteinExistence type="predicted"/>
<dbReference type="InterPro" id="IPR011527">
    <property type="entry name" value="ABC1_TM_dom"/>
</dbReference>
<dbReference type="Gene3D" id="2.60.120.10">
    <property type="entry name" value="Jelly Rolls"/>
    <property type="match status" value="1"/>
</dbReference>
<dbReference type="InterPro" id="IPR039421">
    <property type="entry name" value="Type_1_exporter"/>
</dbReference>
<evidence type="ECO:0000256" key="3">
    <source>
        <dbReference type="ARBA" id="ARBA00022475"/>
    </source>
</evidence>
<keyword evidence="10 12" id="KW-0472">Membrane</keyword>
<dbReference type="GO" id="GO:0016887">
    <property type="term" value="F:ATP hydrolysis activity"/>
    <property type="evidence" value="ECO:0007669"/>
    <property type="project" value="InterPro"/>
</dbReference>
<dbReference type="SUPFAM" id="SSF90123">
    <property type="entry name" value="ABC transporter transmembrane region"/>
    <property type="match status" value="1"/>
</dbReference>
<keyword evidence="18" id="KW-1185">Reference proteome</keyword>
<evidence type="ECO:0000256" key="12">
    <source>
        <dbReference type="SAM" id="Phobius"/>
    </source>
</evidence>
<feature type="transmembrane region" description="Helical" evidence="12">
    <location>
        <begin position="613"/>
        <end position="633"/>
    </location>
</feature>
<dbReference type="HOGENOM" id="CLU_000604_95_0_3"/>
<dbReference type="NCBIfam" id="TIGR01846">
    <property type="entry name" value="type_I_sec_HlyB"/>
    <property type="match status" value="1"/>
</dbReference>
<evidence type="ECO:0000256" key="2">
    <source>
        <dbReference type="ARBA" id="ARBA00022448"/>
    </source>
</evidence>
<feature type="transmembrane region" description="Helical" evidence="12">
    <location>
        <begin position="701"/>
        <end position="719"/>
    </location>
</feature>
<dbReference type="EMBL" id="DS989879">
    <property type="protein sequence ID" value="EDX70904.1"/>
    <property type="molecule type" value="Genomic_DNA"/>
</dbReference>
<dbReference type="GO" id="GO:0008234">
    <property type="term" value="F:cysteine-type peptidase activity"/>
    <property type="evidence" value="ECO:0007669"/>
    <property type="project" value="UniProtKB-KW"/>
</dbReference>
<dbReference type="PROSITE" id="PS50929">
    <property type="entry name" value="ABC_TM1F"/>
    <property type="match status" value="1"/>
</dbReference>
<evidence type="ECO:0000256" key="9">
    <source>
        <dbReference type="ARBA" id="ARBA00022989"/>
    </source>
</evidence>
<keyword evidence="2" id="KW-0813">Transport</keyword>
<dbReference type="InterPro" id="IPR036640">
    <property type="entry name" value="ABC1_TM_sf"/>
</dbReference>
<dbReference type="FunFam" id="3.40.50.300:FF:000221">
    <property type="entry name" value="Multidrug ABC transporter ATP-binding protein"/>
    <property type="match status" value="1"/>
</dbReference>
<dbReference type="PROSITE" id="PS50990">
    <property type="entry name" value="PEPTIDASE_C39"/>
    <property type="match status" value="1"/>
</dbReference>
<dbReference type="InterPro" id="IPR014710">
    <property type="entry name" value="RmlC-like_jellyroll"/>
</dbReference>
<dbReference type="GO" id="GO:0005886">
    <property type="term" value="C:plasma membrane"/>
    <property type="evidence" value="ECO:0007669"/>
    <property type="project" value="UniProtKB-SubCell"/>
</dbReference>
<evidence type="ECO:0000259" key="15">
    <source>
        <dbReference type="PROSITE" id="PS50929"/>
    </source>
</evidence>
<dbReference type="eggNOG" id="COG2274">
    <property type="taxonomic scope" value="Bacteria"/>
</dbReference>
<sequence length="1029" mass="114827">MARLYNAISRGLPMTYTKTTIQDFLADIVPFNQLEASTLNKLAEKSQLLRYRMGQPILMREKMPSQISILYEGKARLLSYEQTTQKPVTLDLLKPGAILGWVSLMRGIPCETAIASTESVCLTIPTGQFLALMAQEPTATAAFQNQCSVIEAFELIGAELVRQASGIMNLKELAKNAYQDAQVRYLYPMTDATELLTPDRVWFVSGGSVVKDFLVGSRLTPEAISQGLDIQGSTPARIVGFRESDLVGEPETEPPTTPVTVVGEQTPLTTDDDPWLDDNNGNESIPYAPDKPPEATEDVDQTSDQRRKYPHVRGKGLLDGTLACFQMLSKHLEMPFRRDVIRRVLNEQMQRTGGLSLPLCGAVADLIGLHAQLVNVPPQSISRLQTPALVPWYEGFAVLYEAKPRELLLGVPELGIVRRKPADLLDSLPRSEDGQSPEAIPVLLVQRTKHTPQQRFGLQWFLPSLVRYRRVLILVFIASFFVQLFGLANPLMIQVIIDKVIVQNSIDTLHVLGFFLVIIAVFEALLTSFRTYLFVDTTNRIDMHLGSEIIDHLVRLPLRYFEKRPVGELASRINELENIRQFLTGTALTVVLDAVFSVLYIVVMFIYSWVLTIVSLAIIPLFVLLTVIVSPIVRRQLRVKAERNAQTQSYLVEVMSGIQTVKAQNIELRTRWQWQERYARYVSAGFKTVLTSTTAGSASNFLNKLSALLVLWVGAYLVLDGQLTLGQLIAFRIISGYVTSPLLRLAQLWQNFQETALSLERLSDIVDSPQEADEADRLNIPMPAIKGEVEYENLSFRFGTSGPWQLTNINLHFPAGVFVGIVGQSGSGKSTLMKLLPRLYDVDSGRILIDNYDISKVELYSLRRQVGIVPQDSLLFDGTVQDNIALTNPDASAEEIIAAAKVAAAHDFIMGLSSGYNTRVGERGSSLSGGQRQRIAIARTVLQNPRLLILDEATSALDYDTERQVCLNLIEAFKGRTVFFITHRLTTIRNSDIILMMDKGSVVEQGTHDELMALQGRYYCLYQQQDAQL</sequence>
<feature type="compositionally biased region" description="Low complexity" evidence="11">
    <location>
        <begin position="258"/>
        <end position="269"/>
    </location>
</feature>
<dbReference type="PROSITE" id="PS50042">
    <property type="entry name" value="CNMP_BINDING_3"/>
    <property type="match status" value="1"/>
</dbReference>
<accession>B4W4K8</accession>
<dbReference type="InterPro" id="IPR027417">
    <property type="entry name" value="P-loop_NTPase"/>
</dbReference>
<evidence type="ECO:0000256" key="8">
    <source>
        <dbReference type="ARBA" id="ARBA00022840"/>
    </source>
</evidence>
<dbReference type="Pfam" id="PF00005">
    <property type="entry name" value="ABC_tran"/>
    <property type="match status" value="1"/>
</dbReference>
<dbReference type="GO" id="GO:0015421">
    <property type="term" value="F:ABC-type oligopeptide transporter activity"/>
    <property type="evidence" value="ECO:0007669"/>
    <property type="project" value="TreeGrafter"/>
</dbReference>
<dbReference type="SUPFAM" id="SSF51206">
    <property type="entry name" value="cAMP-binding domain-like"/>
    <property type="match status" value="1"/>
</dbReference>
<dbReference type="GO" id="GO:0030253">
    <property type="term" value="P:protein secretion by the type I secretion system"/>
    <property type="evidence" value="ECO:0007669"/>
    <property type="project" value="InterPro"/>
</dbReference>
<keyword evidence="6" id="KW-0378">Hydrolase</keyword>
<evidence type="ECO:0000256" key="1">
    <source>
        <dbReference type="ARBA" id="ARBA00004651"/>
    </source>
</evidence>
<keyword evidence="9 12" id="KW-1133">Transmembrane helix</keyword>
<evidence type="ECO:0000259" key="13">
    <source>
        <dbReference type="PROSITE" id="PS50042"/>
    </source>
</evidence>
<name>B4W4K8_9CYAN</name>
<dbReference type="InterPro" id="IPR000595">
    <property type="entry name" value="cNMP-bd_dom"/>
</dbReference>
<dbReference type="InterPro" id="IPR018490">
    <property type="entry name" value="cNMP-bd_dom_sf"/>
</dbReference>
<dbReference type="CDD" id="cd00038">
    <property type="entry name" value="CAP_ED"/>
    <property type="match status" value="1"/>
</dbReference>
<dbReference type="InterPro" id="IPR003593">
    <property type="entry name" value="AAA+_ATPase"/>
</dbReference>
<feature type="domain" description="ABC transporter" evidence="14">
    <location>
        <begin position="789"/>
        <end position="1024"/>
    </location>
</feature>
<feature type="transmembrane region" description="Helical" evidence="12">
    <location>
        <begin position="471"/>
        <end position="497"/>
    </location>
</feature>
<dbReference type="SUPFAM" id="SSF52540">
    <property type="entry name" value="P-loop containing nucleoside triphosphate hydrolases"/>
    <property type="match status" value="1"/>
</dbReference>
<dbReference type="Pfam" id="PF00027">
    <property type="entry name" value="cNMP_binding"/>
    <property type="match status" value="1"/>
</dbReference>
<dbReference type="Gene3D" id="1.20.1560.10">
    <property type="entry name" value="ABC transporter type 1, transmembrane domain"/>
    <property type="match status" value="1"/>
</dbReference>
<evidence type="ECO:0000256" key="4">
    <source>
        <dbReference type="ARBA" id="ARBA00022692"/>
    </source>
</evidence>
<evidence type="ECO:0000256" key="7">
    <source>
        <dbReference type="ARBA" id="ARBA00022807"/>
    </source>
</evidence>
<feature type="domain" description="Cyclic nucleotide-binding" evidence="13">
    <location>
        <begin position="30"/>
        <end position="133"/>
    </location>
</feature>
<evidence type="ECO:0000256" key="10">
    <source>
        <dbReference type="ARBA" id="ARBA00023136"/>
    </source>
</evidence>
<dbReference type="Gene3D" id="3.90.70.10">
    <property type="entry name" value="Cysteine proteinases"/>
    <property type="match status" value="1"/>
</dbReference>
<evidence type="ECO:0000256" key="6">
    <source>
        <dbReference type="ARBA" id="ARBA00022801"/>
    </source>
</evidence>
<evidence type="ECO:0000259" key="14">
    <source>
        <dbReference type="PROSITE" id="PS50893"/>
    </source>
</evidence>
<gene>
    <name evidence="17" type="ORF">MC7420_8114</name>
</gene>
<feature type="region of interest" description="Disordered" evidence="11">
    <location>
        <begin position="246"/>
        <end position="309"/>
    </location>
</feature>
<dbReference type="PANTHER" id="PTHR43394">
    <property type="entry name" value="ATP-DEPENDENT PERMEASE MDL1, MITOCHONDRIAL"/>
    <property type="match status" value="1"/>
</dbReference>
<keyword evidence="3" id="KW-1003">Cell membrane</keyword>
<dbReference type="CDD" id="cd18782">
    <property type="entry name" value="ABC_6TM_PrtD_LapB_HlyB_like"/>
    <property type="match status" value="1"/>
</dbReference>
<evidence type="ECO:0000256" key="11">
    <source>
        <dbReference type="SAM" id="MobiDB-lite"/>
    </source>
</evidence>
<dbReference type="PROSITE" id="PS00211">
    <property type="entry name" value="ABC_TRANSPORTER_1"/>
    <property type="match status" value="1"/>
</dbReference>
<reference evidence="17 18" key="1">
    <citation type="submission" date="2008-07" db="EMBL/GenBank/DDBJ databases">
        <authorList>
            <person name="Tandeau de Marsac N."/>
            <person name="Ferriera S."/>
            <person name="Johnson J."/>
            <person name="Kravitz S."/>
            <person name="Beeson K."/>
            <person name="Sutton G."/>
            <person name="Rogers Y.-H."/>
            <person name="Friedman R."/>
            <person name="Frazier M."/>
            <person name="Venter J.C."/>
        </authorList>
    </citation>
    <scope>NUCLEOTIDE SEQUENCE [LARGE SCALE GENOMIC DNA]</scope>
    <source>
        <strain evidence="17 18">PCC 7420</strain>
    </source>
</reference>
<dbReference type="CDD" id="cd02259">
    <property type="entry name" value="Peptidase_C39_like"/>
    <property type="match status" value="1"/>
</dbReference>
<dbReference type="InterPro" id="IPR010132">
    <property type="entry name" value="ATPase_T1SS_HlyB"/>
</dbReference>
<organism evidence="17 18">
    <name type="scientific">Coleofasciculus chthonoplastes PCC 7420</name>
    <dbReference type="NCBI Taxonomy" id="118168"/>
    <lineage>
        <taxon>Bacteria</taxon>
        <taxon>Bacillati</taxon>
        <taxon>Cyanobacteriota</taxon>
        <taxon>Cyanophyceae</taxon>
        <taxon>Coleofasciculales</taxon>
        <taxon>Coleofasciculaceae</taxon>
        <taxon>Coleofasciculus</taxon>
    </lineage>
</organism>